<dbReference type="Proteomes" id="UP001152797">
    <property type="component" value="Unassembled WGS sequence"/>
</dbReference>
<proteinExistence type="predicted"/>
<sequence length="135" mass="14520">MAPRTRRSRGNRGVGTQGEGSITVLGLSGVLCTVSVDLSAPVREAQKVIEKAASIPVGEQRLLCNQQVLRSNDPLGEALQGGQEVTVVRCDSKTITMDLALETGNIVLERARRLAAKRRETPHGTLGTKRCVCER</sequence>
<evidence type="ECO:0000313" key="2">
    <source>
        <dbReference type="EMBL" id="CAI4016328.1"/>
    </source>
</evidence>
<dbReference type="AlphaFoldDB" id="A0A9P1DUI3"/>
<accession>A0A9P1DUI3</accession>
<dbReference type="SUPFAM" id="SSF54236">
    <property type="entry name" value="Ubiquitin-like"/>
    <property type="match status" value="1"/>
</dbReference>
<protein>
    <submittedName>
        <fullName evidence="3">Ubiquitin-like domain-containing protein</fullName>
    </submittedName>
</protein>
<dbReference type="InterPro" id="IPR029071">
    <property type="entry name" value="Ubiquitin-like_domsf"/>
</dbReference>
<reference evidence="3 4" key="2">
    <citation type="submission" date="2024-05" db="EMBL/GenBank/DDBJ databases">
        <authorList>
            <person name="Chen Y."/>
            <person name="Shah S."/>
            <person name="Dougan E. K."/>
            <person name="Thang M."/>
            <person name="Chan C."/>
        </authorList>
    </citation>
    <scope>NUCLEOTIDE SEQUENCE [LARGE SCALE GENOMIC DNA]</scope>
</reference>
<dbReference type="EMBL" id="CAMXCT020006578">
    <property type="protein sequence ID" value="CAL1169703.1"/>
    <property type="molecule type" value="Genomic_DNA"/>
</dbReference>
<dbReference type="EMBL" id="CAMXCT010006578">
    <property type="protein sequence ID" value="CAI4016328.1"/>
    <property type="molecule type" value="Genomic_DNA"/>
</dbReference>
<dbReference type="EMBL" id="CAMXCT030006578">
    <property type="protein sequence ID" value="CAL4803640.1"/>
    <property type="molecule type" value="Genomic_DNA"/>
</dbReference>
<keyword evidence="4" id="KW-1185">Reference proteome</keyword>
<dbReference type="InterPro" id="IPR000626">
    <property type="entry name" value="Ubiquitin-like_dom"/>
</dbReference>
<dbReference type="CDD" id="cd17039">
    <property type="entry name" value="Ubl_ubiquitin_like"/>
    <property type="match status" value="1"/>
</dbReference>
<dbReference type="OrthoDB" id="10366749at2759"/>
<name>A0A9P1DUI3_9DINO</name>
<evidence type="ECO:0000313" key="4">
    <source>
        <dbReference type="Proteomes" id="UP001152797"/>
    </source>
</evidence>
<evidence type="ECO:0000259" key="1">
    <source>
        <dbReference type="PROSITE" id="PS50053"/>
    </source>
</evidence>
<dbReference type="PROSITE" id="PS50053">
    <property type="entry name" value="UBIQUITIN_2"/>
    <property type="match status" value="1"/>
</dbReference>
<gene>
    <name evidence="2" type="ORF">C1SCF055_LOCUS41080</name>
</gene>
<organism evidence="2">
    <name type="scientific">Cladocopium goreaui</name>
    <dbReference type="NCBI Taxonomy" id="2562237"/>
    <lineage>
        <taxon>Eukaryota</taxon>
        <taxon>Sar</taxon>
        <taxon>Alveolata</taxon>
        <taxon>Dinophyceae</taxon>
        <taxon>Suessiales</taxon>
        <taxon>Symbiodiniaceae</taxon>
        <taxon>Cladocopium</taxon>
    </lineage>
</organism>
<feature type="domain" description="Ubiquitin-like" evidence="1">
    <location>
        <begin position="20"/>
        <end position="77"/>
    </location>
</feature>
<reference evidence="2" key="1">
    <citation type="submission" date="2022-10" db="EMBL/GenBank/DDBJ databases">
        <authorList>
            <person name="Chen Y."/>
            <person name="Dougan E. K."/>
            <person name="Chan C."/>
            <person name="Rhodes N."/>
            <person name="Thang M."/>
        </authorList>
    </citation>
    <scope>NUCLEOTIDE SEQUENCE</scope>
</reference>
<dbReference type="Pfam" id="PF00240">
    <property type="entry name" value="ubiquitin"/>
    <property type="match status" value="1"/>
</dbReference>
<evidence type="ECO:0000313" key="3">
    <source>
        <dbReference type="EMBL" id="CAL4803640.1"/>
    </source>
</evidence>
<comment type="caution">
    <text evidence="2">The sequence shown here is derived from an EMBL/GenBank/DDBJ whole genome shotgun (WGS) entry which is preliminary data.</text>
</comment>
<dbReference type="Gene3D" id="3.10.20.90">
    <property type="entry name" value="Phosphatidylinositol 3-kinase Catalytic Subunit, Chain A, domain 1"/>
    <property type="match status" value="1"/>
</dbReference>